<dbReference type="RefSeq" id="WP_086577199.1">
    <property type="nucleotide sequence ID" value="NZ_NGFP01000194.1"/>
</dbReference>
<gene>
    <name evidence="2" type="ORF">CA984_31935</name>
</gene>
<evidence type="ECO:0000313" key="3">
    <source>
        <dbReference type="Proteomes" id="UP000194761"/>
    </source>
</evidence>
<dbReference type="InterPro" id="IPR032716">
    <property type="entry name" value="ACC_epsilon"/>
</dbReference>
<name>A0A243RBB5_9ACTN</name>
<proteinExistence type="predicted"/>
<evidence type="ECO:0000313" key="2">
    <source>
        <dbReference type="EMBL" id="OUC91954.1"/>
    </source>
</evidence>
<keyword evidence="3" id="KW-1185">Reference proteome</keyword>
<organism evidence="2 3">
    <name type="scientific">Streptosporangium minutum</name>
    <dbReference type="NCBI Taxonomy" id="569862"/>
    <lineage>
        <taxon>Bacteria</taxon>
        <taxon>Bacillati</taxon>
        <taxon>Actinomycetota</taxon>
        <taxon>Actinomycetes</taxon>
        <taxon>Streptosporangiales</taxon>
        <taxon>Streptosporangiaceae</taxon>
        <taxon>Streptosporangium</taxon>
    </lineage>
</organism>
<reference evidence="2 3" key="1">
    <citation type="submission" date="2017-05" db="EMBL/GenBank/DDBJ databases">
        <title>Biotechnological potential of actinobacteria isolated from South African environments.</title>
        <authorList>
            <person name="Le Roes-Hill M."/>
            <person name="Prins A."/>
            <person name="Durrell K.A."/>
        </authorList>
    </citation>
    <scope>NUCLEOTIDE SEQUENCE [LARGE SCALE GENOMIC DNA]</scope>
    <source>
        <strain evidence="2">M26</strain>
    </source>
</reference>
<feature type="region of interest" description="Disordered" evidence="1">
    <location>
        <begin position="45"/>
        <end position="65"/>
    </location>
</feature>
<dbReference type="AlphaFoldDB" id="A0A243RBB5"/>
<dbReference type="GO" id="GO:0003989">
    <property type="term" value="F:acetyl-CoA carboxylase activity"/>
    <property type="evidence" value="ECO:0007669"/>
    <property type="project" value="InterPro"/>
</dbReference>
<dbReference type="GO" id="GO:0004658">
    <property type="term" value="F:propionyl-CoA carboxylase activity"/>
    <property type="evidence" value="ECO:0007669"/>
    <property type="project" value="InterPro"/>
</dbReference>
<protein>
    <recommendedName>
        <fullName evidence="4">Acetyl-CoA carboxylase biotin carboxyl carrier protein subunit</fullName>
    </recommendedName>
</protein>
<sequence length="65" mass="7113">MTHLKIVHGDATQEEIAALVVALASRAVPAAKAVRKPEIWRNPAHRMRKPLPVGQGAWRSSALPR</sequence>
<dbReference type="Pfam" id="PF13822">
    <property type="entry name" value="ACC_epsilon"/>
    <property type="match status" value="1"/>
</dbReference>
<dbReference type="Proteomes" id="UP000194761">
    <property type="component" value="Unassembled WGS sequence"/>
</dbReference>
<comment type="caution">
    <text evidence="2">The sequence shown here is derived from an EMBL/GenBank/DDBJ whole genome shotgun (WGS) entry which is preliminary data.</text>
</comment>
<dbReference type="EMBL" id="NGFP01000194">
    <property type="protein sequence ID" value="OUC91954.1"/>
    <property type="molecule type" value="Genomic_DNA"/>
</dbReference>
<evidence type="ECO:0000256" key="1">
    <source>
        <dbReference type="SAM" id="MobiDB-lite"/>
    </source>
</evidence>
<accession>A0A243RBB5</accession>
<evidence type="ECO:0008006" key="4">
    <source>
        <dbReference type="Google" id="ProtNLM"/>
    </source>
</evidence>